<keyword evidence="10" id="KW-0186">Copper</keyword>
<evidence type="ECO:0000256" key="11">
    <source>
        <dbReference type="ARBA" id="ARBA00023136"/>
    </source>
</evidence>
<evidence type="ECO:0000256" key="8">
    <source>
        <dbReference type="ARBA" id="ARBA00022982"/>
    </source>
</evidence>
<proteinExistence type="inferred from homology"/>
<dbReference type="RefSeq" id="WP_037464570.1">
    <property type="nucleotide sequence ID" value="NZ_BCZD01000005.1"/>
</dbReference>
<dbReference type="InterPro" id="IPR002429">
    <property type="entry name" value="CcO_II-like_C"/>
</dbReference>
<dbReference type="PRINTS" id="PR01166">
    <property type="entry name" value="CYCOXIDASEII"/>
</dbReference>
<dbReference type="eggNOG" id="COG1622">
    <property type="taxonomic scope" value="Bacteria"/>
</dbReference>
<dbReference type="GO" id="GO:0042773">
    <property type="term" value="P:ATP synthesis coupled electron transport"/>
    <property type="evidence" value="ECO:0007669"/>
    <property type="project" value="TreeGrafter"/>
</dbReference>
<dbReference type="GO" id="GO:0005507">
    <property type="term" value="F:copper ion binding"/>
    <property type="evidence" value="ECO:0007669"/>
    <property type="project" value="InterPro"/>
</dbReference>
<dbReference type="STRING" id="76947.GCA_002080435_01341"/>
<dbReference type="PROSITE" id="PS00078">
    <property type="entry name" value="COX2"/>
    <property type="match status" value="1"/>
</dbReference>
<evidence type="ECO:0000259" key="14">
    <source>
        <dbReference type="PROSITE" id="PS50857"/>
    </source>
</evidence>
<keyword evidence="9 13" id="KW-1133">Transmembrane helix</keyword>
<dbReference type="OrthoDB" id="9781261at2"/>
<gene>
    <name evidence="15" type="ORF">BV98_001647</name>
</gene>
<dbReference type="AlphaFoldDB" id="A0A086PAM5"/>
<keyword evidence="11 13" id="KW-0472">Membrane</keyword>
<evidence type="ECO:0000256" key="10">
    <source>
        <dbReference type="ARBA" id="ARBA00023008"/>
    </source>
</evidence>
<keyword evidence="8" id="KW-0249">Electron transport</keyword>
<keyword evidence="7" id="KW-1278">Translocase</keyword>
<dbReference type="Gene3D" id="2.60.40.420">
    <property type="entry name" value="Cupredoxins - blue copper proteins"/>
    <property type="match status" value="1"/>
</dbReference>
<dbReference type="InterPro" id="IPR008972">
    <property type="entry name" value="Cupredoxin"/>
</dbReference>
<comment type="catalytic activity">
    <reaction evidence="12">
        <text>4 Fe(II)-[cytochrome c] + O2 + 8 H(+)(in) = 4 Fe(III)-[cytochrome c] + 2 H2O + 4 H(+)(out)</text>
        <dbReference type="Rhea" id="RHEA:11436"/>
        <dbReference type="Rhea" id="RHEA-COMP:10350"/>
        <dbReference type="Rhea" id="RHEA-COMP:14399"/>
        <dbReference type="ChEBI" id="CHEBI:15377"/>
        <dbReference type="ChEBI" id="CHEBI:15378"/>
        <dbReference type="ChEBI" id="CHEBI:15379"/>
        <dbReference type="ChEBI" id="CHEBI:29033"/>
        <dbReference type="ChEBI" id="CHEBI:29034"/>
        <dbReference type="EC" id="7.1.1.9"/>
    </reaction>
</comment>
<dbReference type="GO" id="GO:0016020">
    <property type="term" value="C:membrane"/>
    <property type="evidence" value="ECO:0007669"/>
    <property type="project" value="UniProtKB-SubCell"/>
</dbReference>
<protein>
    <recommendedName>
        <fullName evidence="3">cytochrome-c oxidase</fullName>
        <ecNumber evidence="3">7.1.1.9</ecNumber>
    </recommendedName>
</protein>
<feature type="transmembrane region" description="Helical" evidence="13">
    <location>
        <begin position="41"/>
        <end position="64"/>
    </location>
</feature>
<evidence type="ECO:0000256" key="9">
    <source>
        <dbReference type="ARBA" id="ARBA00022989"/>
    </source>
</evidence>
<dbReference type="Gene3D" id="1.10.287.90">
    <property type="match status" value="1"/>
</dbReference>
<comment type="caution">
    <text evidence="15">The sequence shown here is derived from an EMBL/GenBank/DDBJ whole genome shotgun (WGS) entry which is preliminary data.</text>
</comment>
<dbReference type="SUPFAM" id="SSF81464">
    <property type="entry name" value="Cytochrome c oxidase subunit II-like, transmembrane region"/>
    <property type="match status" value="1"/>
</dbReference>
<evidence type="ECO:0000256" key="4">
    <source>
        <dbReference type="ARBA" id="ARBA00022448"/>
    </source>
</evidence>
<dbReference type="Proteomes" id="UP000024284">
    <property type="component" value="Unassembled WGS sequence"/>
</dbReference>
<dbReference type="GO" id="GO:0004129">
    <property type="term" value="F:cytochrome-c oxidase activity"/>
    <property type="evidence" value="ECO:0007669"/>
    <property type="project" value="UniProtKB-EC"/>
</dbReference>
<dbReference type="PANTHER" id="PTHR22888">
    <property type="entry name" value="CYTOCHROME C OXIDASE, SUBUNIT II"/>
    <property type="match status" value="1"/>
</dbReference>
<keyword evidence="5 13" id="KW-0812">Transmembrane</keyword>
<dbReference type="PANTHER" id="PTHR22888:SF9">
    <property type="entry name" value="CYTOCHROME C OXIDASE SUBUNIT 2"/>
    <property type="match status" value="1"/>
</dbReference>
<keyword evidence="16" id="KW-1185">Reference proteome</keyword>
<name>A0A086PAM5_SPHHM</name>
<dbReference type="InterPro" id="IPR036257">
    <property type="entry name" value="Cyt_c_oxidase_su2_TM_sf"/>
</dbReference>
<evidence type="ECO:0000313" key="16">
    <source>
        <dbReference type="Proteomes" id="UP000024284"/>
    </source>
</evidence>
<evidence type="ECO:0000256" key="3">
    <source>
        <dbReference type="ARBA" id="ARBA00012949"/>
    </source>
</evidence>
<sequence>MSIAVAIAMLVLGSVAFHLFSPWWRTPLASNWGSIDSALDITLWICAAAFILLNLFMAWTLVRYRHRAGHRAHYEPENSSLEKRLTIWTAIGIAGMLAPGLAAWGRYVSVPQDAAIVEAVGQQWQWSFRYPGPDGVLGAAGVKYITPDNVLGLDPLDPFGRDDLLVEAGDLHLPLGKPVKIVLRSKDVLHNFYVPEFRAKMDLVPGIVTYFWMTPTKAGTFDILCAELCGTGHHEMRGKVIVETPKAFAQWRAQQTSFGQILAEAPPAAMSILLIKANACIVPTDRSAR</sequence>
<evidence type="ECO:0000256" key="6">
    <source>
        <dbReference type="ARBA" id="ARBA00022723"/>
    </source>
</evidence>
<evidence type="ECO:0000256" key="1">
    <source>
        <dbReference type="ARBA" id="ARBA00004141"/>
    </source>
</evidence>
<organism evidence="15 16">
    <name type="scientific">Sphingobium herbicidovorans (strain ATCC 700291 / DSM 11019 / CCUG 56400 / KCTC 2939 / LMG 18315 / NBRC 16415 / MH)</name>
    <name type="common">Sphingomonas herbicidovorans</name>
    <dbReference type="NCBI Taxonomy" id="1219045"/>
    <lineage>
        <taxon>Bacteria</taxon>
        <taxon>Pseudomonadati</taxon>
        <taxon>Pseudomonadota</taxon>
        <taxon>Alphaproteobacteria</taxon>
        <taxon>Sphingomonadales</taxon>
        <taxon>Sphingomonadaceae</taxon>
        <taxon>Sphingobium</taxon>
    </lineage>
</organism>
<reference evidence="15" key="1">
    <citation type="submission" date="2014-08" db="EMBL/GenBank/DDBJ databases">
        <title>Draft genome sequences of Sphingobium herbicidovorans.</title>
        <authorList>
            <person name="Gan H.M."/>
            <person name="Gan H.Y."/>
            <person name="Savka M.A."/>
        </authorList>
    </citation>
    <scope>NUCLEOTIDE SEQUENCE [LARGE SCALE GENOMIC DNA]</scope>
    <source>
        <strain evidence="15">NBRC 16415</strain>
    </source>
</reference>
<evidence type="ECO:0000256" key="7">
    <source>
        <dbReference type="ARBA" id="ARBA00022967"/>
    </source>
</evidence>
<evidence type="ECO:0000256" key="12">
    <source>
        <dbReference type="ARBA" id="ARBA00047816"/>
    </source>
</evidence>
<comment type="similarity">
    <text evidence="2">Belongs to the cytochrome c oxidase subunit 2 family.</text>
</comment>
<evidence type="ECO:0000313" key="15">
    <source>
        <dbReference type="EMBL" id="KFG90443.1"/>
    </source>
</evidence>
<keyword evidence="4" id="KW-0813">Transport</keyword>
<dbReference type="PROSITE" id="PS50857">
    <property type="entry name" value="COX2_CUA"/>
    <property type="match status" value="1"/>
</dbReference>
<dbReference type="EMBL" id="JFZA02000012">
    <property type="protein sequence ID" value="KFG90443.1"/>
    <property type="molecule type" value="Genomic_DNA"/>
</dbReference>
<dbReference type="SUPFAM" id="SSF49503">
    <property type="entry name" value="Cupredoxins"/>
    <property type="match status" value="1"/>
</dbReference>
<dbReference type="InterPro" id="IPR045187">
    <property type="entry name" value="CcO_II"/>
</dbReference>
<feature type="domain" description="Cytochrome oxidase subunit II copper A binding" evidence="14">
    <location>
        <begin position="112"/>
        <end position="254"/>
    </location>
</feature>
<evidence type="ECO:0000256" key="13">
    <source>
        <dbReference type="SAM" id="Phobius"/>
    </source>
</evidence>
<evidence type="ECO:0000256" key="2">
    <source>
        <dbReference type="ARBA" id="ARBA00007866"/>
    </source>
</evidence>
<dbReference type="EC" id="7.1.1.9" evidence="3"/>
<feature type="transmembrane region" description="Helical" evidence="13">
    <location>
        <begin position="85"/>
        <end position="104"/>
    </location>
</feature>
<evidence type="ECO:0000256" key="5">
    <source>
        <dbReference type="ARBA" id="ARBA00022692"/>
    </source>
</evidence>
<dbReference type="Pfam" id="PF00116">
    <property type="entry name" value="COX2"/>
    <property type="match status" value="1"/>
</dbReference>
<dbReference type="CDD" id="cd13919">
    <property type="entry name" value="CuRO_HCO_II_like_5"/>
    <property type="match status" value="1"/>
</dbReference>
<keyword evidence="6" id="KW-0479">Metal-binding</keyword>
<accession>A0A086PAM5</accession>
<comment type="subcellular location">
    <subcellularLocation>
        <location evidence="1">Membrane</location>
        <topology evidence="1">Multi-pass membrane protein</topology>
    </subcellularLocation>
</comment>
<dbReference type="PATRIC" id="fig|1219045.3.peg.1681"/>
<dbReference type="InterPro" id="IPR001505">
    <property type="entry name" value="Copper_CuA"/>
</dbReference>